<dbReference type="STRING" id="760192.Halhy_5693"/>
<dbReference type="OrthoDB" id="5580718at2"/>
<proteinExistence type="predicted"/>
<name>F4KVU1_HALH1</name>
<protein>
    <submittedName>
        <fullName evidence="1">Peptidase A2A</fullName>
    </submittedName>
</protein>
<dbReference type="RefSeq" id="WP_013768045.1">
    <property type="nucleotide sequence ID" value="NC_015510.1"/>
</dbReference>
<reference key="2">
    <citation type="submission" date="2011-04" db="EMBL/GenBank/DDBJ databases">
        <title>Complete sequence of chromosome of Haliscomenobacter hydrossis DSM 1100.</title>
        <authorList>
            <consortium name="US DOE Joint Genome Institute (JGI-PGF)"/>
            <person name="Lucas S."/>
            <person name="Han J."/>
            <person name="Lapidus A."/>
            <person name="Bruce D."/>
            <person name="Goodwin L."/>
            <person name="Pitluck S."/>
            <person name="Peters L."/>
            <person name="Kyrpides N."/>
            <person name="Mavromatis K."/>
            <person name="Ivanova N."/>
            <person name="Ovchinnikova G."/>
            <person name="Pagani I."/>
            <person name="Daligault H."/>
            <person name="Detter J.C."/>
            <person name="Han C."/>
            <person name="Land M."/>
            <person name="Hauser L."/>
            <person name="Markowitz V."/>
            <person name="Cheng J.-F."/>
            <person name="Hugenholtz P."/>
            <person name="Woyke T."/>
            <person name="Wu D."/>
            <person name="Verbarg S."/>
            <person name="Frueling A."/>
            <person name="Brambilla E."/>
            <person name="Klenk H.-P."/>
            <person name="Eisen J.A."/>
        </authorList>
    </citation>
    <scope>NUCLEOTIDE SEQUENCE</scope>
    <source>
        <strain>DSM 1100</strain>
    </source>
</reference>
<reference evidence="1 2" key="1">
    <citation type="journal article" date="2011" name="Stand. Genomic Sci.">
        <title>Complete genome sequence of Haliscomenobacter hydrossis type strain (O).</title>
        <authorList>
            <consortium name="US DOE Joint Genome Institute (JGI-PGF)"/>
            <person name="Daligault H."/>
            <person name="Lapidus A."/>
            <person name="Zeytun A."/>
            <person name="Nolan M."/>
            <person name="Lucas S."/>
            <person name="Del Rio T.G."/>
            <person name="Tice H."/>
            <person name="Cheng J.F."/>
            <person name="Tapia R."/>
            <person name="Han C."/>
            <person name="Goodwin L."/>
            <person name="Pitluck S."/>
            <person name="Liolios K."/>
            <person name="Pagani I."/>
            <person name="Ivanova N."/>
            <person name="Huntemann M."/>
            <person name="Mavromatis K."/>
            <person name="Mikhailova N."/>
            <person name="Pati A."/>
            <person name="Chen A."/>
            <person name="Palaniappan K."/>
            <person name="Land M."/>
            <person name="Hauser L."/>
            <person name="Brambilla E.M."/>
            <person name="Rohde M."/>
            <person name="Verbarg S."/>
            <person name="Goker M."/>
            <person name="Bristow J."/>
            <person name="Eisen J.A."/>
            <person name="Markowitz V."/>
            <person name="Hugenholtz P."/>
            <person name="Kyrpides N.C."/>
            <person name="Klenk H.P."/>
            <person name="Woyke T."/>
        </authorList>
    </citation>
    <scope>NUCLEOTIDE SEQUENCE [LARGE SCALE GENOMIC DNA]</scope>
    <source>
        <strain evidence="2">ATCC 27775 / DSM 1100 / LMG 10767 / O</strain>
    </source>
</reference>
<dbReference type="AlphaFoldDB" id="F4KVU1"/>
<gene>
    <name evidence="1" type="ordered locus">Halhy_5693</name>
</gene>
<evidence type="ECO:0000313" key="2">
    <source>
        <dbReference type="Proteomes" id="UP000008461"/>
    </source>
</evidence>
<dbReference type="Gene3D" id="2.40.70.10">
    <property type="entry name" value="Acid Proteases"/>
    <property type="match status" value="2"/>
</dbReference>
<dbReference type="KEGG" id="hhy:Halhy_5693"/>
<dbReference type="eggNOG" id="ENOG503349K">
    <property type="taxonomic scope" value="Bacteria"/>
</dbReference>
<dbReference type="SUPFAM" id="SSF50630">
    <property type="entry name" value="Acid proteases"/>
    <property type="match status" value="1"/>
</dbReference>
<dbReference type="Proteomes" id="UP000008461">
    <property type="component" value="Chromosome"/>
</dbReference>
<sequence length="311" mass="35122">MTGLKVFCVWVLAIAVTVVDGQSRIAYVKTRETNVLDTKEWSTNSEVVAIPFQFSGTNILLEAELSHQKGLFILDTGAPTLIINEPHPKKEVAANGVNAAFDMENTVVKLFKIDKAEWKNIPAYALDLQQLESSNKQKLLGLIGYSVLKKHELLIAPKEHMLYLLPVDESLRLDERMPLAMTNLVLEDHLPIIEVKIEGHTWRFGIDTGAESNLISEKCLSQLTASFYEQKGINNIRGLDKTTQTRKILRLQKIAIGGLGFDQVDFTEMNFDHLSEGNTLKLDGIIGSDLLSKMKFSLNYRKKNFKIWEKY</sequence>
<keyword evidence="2" id="KW-1185">Reference proteome</keyword>
<organism evidence="1 2">
    <name type="scientific">Haliscomenobacter hydrossis (strain ATCC 27775 / DSM 1100 / LMG 10767 / O)</name>
    <dbReference type="NCBI Taxonomy" id="760192"/>
    <lineage>
        <taxon>Bacteria</taxon>
        <taxon>Pseudomonadati</taxon>
        <taxon>Bacteroidota</taxon>
        <taxon>Saprospiria</taxon>
        <taxon>Saprospirales</taxon>
        <taxon>Haliscomenobacteraceae</taxon>
        <taxon>Haliscomenobacter</taxon>
    </lineage>
</organism>
<evidence type="ECO:0000313" key="1">
    <source>
        <dbReference type="EMBL" id="AEE53516.1"/>
    </source>
</evidence>
<dbReference type="InterPro" id="IPR021109">
    <property type="entry name" value="Peptidase_aspartic_dom_sf"/>
</dbReference>
<accession>F4KVU1</accession>
<dbReference type="Pfam" id="PF13650">
    <property type="entry name" value="Asp_protease_2"/>
    <property type="match status" value="1"/>
</dbReference>
<dbReference type="HOGENOM" id="CLU_893611_0_0_10"/>
<dbReference type="EMBL" id="CP002691">
    <property type="protein sequence ID" value="AEE53516.1"/>
    <property type="molecule type" value="Genomic_DNA"/>
</dbReference>